<reference evidence="2" key="1">
    <citation type="submission" date="2015-07" db="EMBL/GenBank/DDBJ databases">
        <title>Genome sequencing of Sunxiuqinia dokdonensis strain SK.</title>
        <authorList>
            <person name="Ahn S."/>
            <person name="Kim B.-C."/>
        </authorList>
    </citation>
    <scope>NUCLEOTIDE SEQUENCE [LARGE SCALE GENOMIC DNA]</scope>
    <source>
        <strain evidence="2">SK</strain>
    </source>
</reference>
<evidence type="ECO:0000313" key="1">
    <source>
        <dbReference type="EMBL" id="KOH44847.1"/>
    </source>
</evidence>
<gene>
    <name evidence="1" type="ORF">NC99_22790</name>
</gene>
<sequence length="409" mass="48635">MAKFDKIETLFAELYKYRNLFSALFDKRMFSIQEEMVLPLVDHDTEKLERLAAFDLLFRNQGQISLDSRLQEFFEEFLEVDETVHVLYIQENLNQIKKNQSYYLKENQANKRDQYLVKIKKHLRGINQITLQNVKTLRSNTDETYKTETNFEIKKEKLTDVRNQRDALEGVIKAVERVLQDDLFFKTAADAELQLIIHRLRRTLNDSIHNLIEIQQQIIEYLNLIEKRVQVVEKVLRLKMLRDKHYLKEQTNFYRMVETNRDLPLKKSEGFRTRLSIQDLLNEEEKQKLILKVRNKLKNQKLLEQNIAGEISDEAFSSQEKIEDTINLHALKRIFMGKNQDLFSFVMNHQFPKEISTSQRIRLYCRLASLFEAEFVFTDETDKFGNLEYALIYPVLTSKQAATQSSQNL</sequence>
<protein>
    <submittedName>
        <fullName evidence="1">Uncharacterized protein</fullName>
    </submittedName>
</protein>
<name>A0A0L8V9H9_9BACT</name>
<dbReference type="OrthoDB" id="9808975at2"/>
<organism evidence="1 2">
    <name type="scientific">Sunxiuqinia dokdonensis</name>
    <dbReference type="NCBI Taxonomy" id="1409788"/>
    <lineage>
        <taxon>Bacteria</taxon>
        <taxon>Pseudomonadati</taxon>
        <taxon>Bacteroidota</taxon>
        <taxon>Bacteroidia</taxon>
        <taxon>Marinilabiliales</taxon>
        <taxon>Prolixibacteraceae</taxon>
        <taxon>Sunxiuqinia</taxon>
    </lineage>
</organism>
<dbReference type="RefSeq" id="WP_053183392.1">
    <property type="nucleotide sequence ID" value="NZ_LGIA01000151.1"/>
</dbReference>
<keyword evidence="2" id="KW-1185">Reference proteome</keyword>
<dbReference type="Proteomes" id="UP000036958">
    <property type="component" value="Unassembled WGS sequence"/>
</dbReference>
<accession>A0A0L8V9H9</accession>
<dbReference type="EMBL" id="LGIA01000151">
    <property type="protein sequence ID" value="KOH44847.1"/>
    <property type="molecule type" value="Genomic_DNA"/>
</dbReference>
<proteinExistence type="predicted"/>
<dbReference type="AlphaFoldDB" id="A0A0L8V9H9"/>
<evidence type="ECO:0000313" key="2">
    <source>
        <dbReference type="Proteomes" id="UP000036958"/>
    </source>
</evidence>
<comment type="caution">
    <text evidence="1">The sequence shown here is derived from an EMBL/GenBank/DDBJ whole genome shotgun (WGS) entry which is preliminary data.</text>
</comment>
<dbReference type="STRING" id="1409788.NC99_22790"/>